<dbReference type="OrthoDB" id="2311301at2759"/>
<reference evidence="1 3" key="1">
    <citation type="submission" date="2017-11" db="EMBL/GenBank/DDBJ databases">
        <title>The genome of Rhizophagus clarus HR1 reveals common genetic basis of auxotrophy among arbuscular mycorrhizal fungi.</title>
        <authorList>
            <person name="Kobayashi Y."/>
        </authorList>
    </citation>
    <scope>NUCLEOTIDE SEQUENCE [LARGE SCALE GENOMIC DNA]</scope>
    <source>
        <strain evidence="1 3">HR1</strain>
    </source>
</reference>
<evidence type="ECO:0000313" key="1">
    <source>
        <dbReference type="EMBL" id="GBB89278.1"/>
    </source>
</evidence>
<sequence length="490" mass="58171">MSKFHKDTLFLIFEELQNDPKSLLSCLLVNKLWFETVVPILWKNPWRYAINYGNKNSLFVIITFDLPNDTKEFLSRQGIQLPSTSYKSLSSNYLSFCKSINVEIMNEIISIGSTSIYDQFLLQQEIYSLLIRKCRDMKYLDMISLKHQIFYFPEATCLKSLCELKCDTSIDSSYFYGLARVCRRIQRLIIINKDLKPNHGIVKLIELQENLKYFQWKDNIEDDYFLECPYEKIFFALTKKADTINHLIIFFQFIDGGDHTFFQKILPKFYKLKTLMIGDFVLIKEEQLKTSVYHDLEILNIDYIKIDTAASMVENSGGNIKEILLKYYYYYYYRDNNFHKDSLIFIRKIYENCPLIECLSLLFSSSKEHFAEFAQLLRKCQNLKSLLLIISNIYEKETYEKIMESGEKLLNILIDAAPPNLREIRFFDYFRFSLKNLESFLKNWKGRALSIITSDPIYKGDDYVKLINKYKKLGVIKDFRSDSEKNIYFK</sequence>
<dbReference type="Proteomes" id="UP000615446">
    <property type="component" value="Unassembled WGS sequence"/>
</dbReference>
<comment type="caution">
    <text evidence="1">The sequence shown here is derived from an EMBL/GenBank/DDBJ whole genome shotgun (WGS) entry which is preliminary data.</text>
</comment>
<organism evidence="1 3">
    <name type="scientific">Rhizophagus clarus</name>
    <dbReference type="NCBI Taxonomy" id="94130"/>
    <lineage>
        <taxon>Eukaryota</taxon>
        <taxon>Fungi</taxon>
        <taxon>Fungi incertae sedis</taxon>
        <taxon>Mucoromycota</taxon>
        <taxon>Glomeromycotina</taxon>
        <taxon>Glomeromycetes</taxon>
        <taxon>Glomerales</taxon>
        <taxon>Glomeraceae</taxon>
        <taxon>Rhizophagus</taxon>
    </lineage>
</organism>
<reference evidence="2" key="2">
    <citation type="submission" date="2019-10" db="EMBL/GenBank/DDBJ databases">
        <title>Conservation and host-specific expression of non-tandemly repeated heterogenous ribosome RNA gene in arbuscular mycorrhizal fungi.</title>
        <authorList>
            <person name="Maeda T."/>
            <person name="Kobayashi Y."/>
            <person name="Nakagawa T."/>
            <person name="Ezawa T."/>
            <person name="Yamaguchi K."/>
            <person name="Bino T."/>
            <person name="Nishimoto Y."/>
            <person name="Shigenobu S."/>
            <person name="Kawaguchi M."/>
        </authorList>
    </citation>
    <scope>NUCLEOTIDE SEQUENCE</scope>
    <source>
        <strain evidence="2">HR1</strain>
    </source>
</reference>
<dbReference type="InterPro" id="IPR032675">
    <property type="entry name" value="LRR_dom_sf"/>
</dbReference>
<keyword evidence="3" id="KW-1185">Reference proteome</keyword>
<evidence type="ECO:0000313" key="3">
    <source>
        <dbReference type="Proteomes" id="UP000247702"/>
    </source>
</evidence>
<dbReference type="Proteomes" id="UP000247702">
    <property type="component" value="Unassembled WGS sequence"/>
</dbReference>
<dbReference type="EMBL" id="BLAL01000040">
    <property type="protein sequence ID" value="GES78658.1"/>
    <property type="molecule type" value="Genomic_DNA"/>
</dbReference>
<evidence type="ECO:0008006" key="4">
    <source>
        <dbReference type="Google" id="ProtNLM"/>
    </source>
</evidence>
<dbReference type="AlphaFoldDB" id="A0A2Z6R9A1"/>
<evidence type="ECO:0000313" key="2">
    <source>
        <dbReference type="EMBL" id="GES78658.1"/>
    </source>
</evidence>
<accession>A0A2Z6R9A1</accession>
<dbReference type="SUPFAM" id="SSF52047">
    <property type="entry name" value="RNI-like"/>
    <property type="match status" value="1"/>
</dbReference>
<proteinExistence type="predicted"/>
<dbReference type="Gene3D" id="3.80.10.10">
    <property type="entry name" value="Ribonuclease Inhibitor"/>
    <property type="match status" value="1"/>
</dbReference>
<dbReference type="EMBL" id="BEXD01000666">
    <property type="protein sequence ID" value="GBB89278.1"/>
    <property type="molecule type" value="Genomic_DNA"/>
</dbReference>
<name>A0A2Z6R9A1_9GLOM</name>
<protein>
    <recommendedName>
        <fullName evidence="4">F-box domain-containing protein</fullName>
    </recommendedName>
</protein>
<gene>
    <name evidence="2" type="ORF">RCL2_000597200</name>
    <name evidence="1" type="ORF">RclHR1_15980004</name>
</gene>